<evidence type="ECO:0000313" key="5">
    <source>
        <dbReference type="Proteomes" id="UP000095706"/>
    </source>
</evidence>
<dbReference type="RefSeq" id="WP_055228272.1">
    <property type="nucleotide sequence ID" value="NZ_CAXSRP010000011.1"/>
</dbReference>
<dbReference type="CDD" id="cd02440">
    <property type="entry name" value="AdoMet_MTases"/>
    <property type="match status" value="1"/>
</dbReference>
<gene>
    <name evidence="4" type="ORF">ERS852406_02581</name>
</gene>
<dbReference type="GO" id="GO:0008168">
    <property type="term" value="F:methyltransferase activity"/>
    <property type="evidence" value="ECO:0007669"/>
    <property type="project" value="UniProtKB-KW"/>
</dbReference>
<evidence type="ECO:0000259" key="3">
    <source>
        <dbReference type="Pfam" id="PF13649"/>
    </source>
</evidence>
<organism evidence="4 5">
    <name type="scientific">Fusicatenibacter saccharivorans</name>
    <dbReference type="NCBI Taxonomy" id="1150298"/>
    <lineage>
        <taxon>Bacteria</taxon>
        <taxon>Bacillati</taxon>
        <taxon>Bacillota</taxon>
        <taxon>Clostridia</taxon>
        <taxon>Lachnospirales</taxon>
        <taxon>Lachnospiraceae</taxon>
        <taxon>Fusicatenibacter</taxon>
    </lineage>
</organism>
<sequence length="197" mass="22509">MENQTIAYYNQNAASFIQGTVSVDFQTMQDKFLNALPGKRVLDFGCGSGRDTKYFLGNGLAVTAMDGSEELCKYASAYTGIPVKNMIFQDLDEMNQYDGIWACSSILHLPKKELKMVFHKMVTALDTNGIIYTSFKYGTFEGERSGRFFTDFTPDTFSDFIKDVEQIRIEEEWLTDDVRPGREKEKWLNLILKKTGF</sequence>
<dbReference type="PANTHER" id="PTHR43861:SF1">
    <property type="entry name" value="TRANS-ACONITATE 2-METHYLTRANSFERASE"/>
    <property type="match status" value="1"/>
</dbReference>
<dbReference type="GO" id="GO:0032259">
    <property type="term" value="P:methylation"/>
    <property type="evidence" value="ECO:0007669"/>
    <property type="project" value="UniProtKB-KW"/>
</dbReference>
<name>A0A174H1H1_9FIRM</name>
<dbReference type="AlphaFoldDB" id="A0A174H1H1"/>
<dbReference type="EMBL" id="CYYV01000012">
    <property type="protein sequence ID" value="CUO68673.1"/>
    <property type="molecule type" value="Genomic_DNA"/>
</dbReference>
<dbReference type="PANTHER" id="PTHR43861">
    <property type="entry name" value="TRANS-ACONITATE 2-METHYLTRANSFERASE-RELATED"/>
    <property type="match status" value="1"/>
</dbReference>
<dbReference type="SUPFAM" id="SSF53335">
    <property type="entry name" value="S-adenosyl-L-methionine-dependent methyltransferases"/>
    <property type="match status" value="1"/>
</dbReference>
<dbReference type="Gene3D" id="3.40.50.150">
    <property type="entry name" value="Vaccinia Virus protein VP39"/>
    <property type="match status" value="1"/>
</dbReference>
<reference evidence="4 5" key="1">
    <citation type="submission" date="2015-09" db="EMBL/GenBank/DDBJ databases">
        <authorList>
            <consortium name="Pathogen Informatics"/>
        </authorList>
    </citation>
    <scope>NUCLEOTIDE SEQUENCE [LARGE SCALE GENOMIC DNA]</scope>
    <source>
        <strain evidence="4 5">2789STDY5608849</strain>
    </source>
</reference>
<proteinExistence type="predicted"/>
<evidence type="ECO:0000313" key="4">
    <source>
        <dbReference type="EMBL" id="CUO68673.1"/>
    </source>
</evidence>
<dbReference type="InterPro" id="IPR029063">
    <property type="entry name" value="SAM-dependent_MTases_sf"/>
</dbReference>
<accession>A0A174H1H1</accession>
<feature type="domain" description="Methyltransferase" evidence="3">
    <location>
        <begin position="41"/>
        <end position="129"/>
    </location>
</feature>
<evidence type="ECO:0000256" key="2">
    <source>
        <dbReference type="ARBA" id="ARBA00022679"/>
    </source>
</evidence>
<dbReference type="Pfam" id="PF13649">
    <property type="entry name" value="Methyltransf_25"/>
    <property type="match status" value="1"/>
</dbReference>
<keyword evidence="2 4" id="KW-0808">Transferase</keyword>
<evidence type="ECO:0000256" key="1">
    <source>
        <dbReference type="ARBA" id="ARBA00022603"/>
    </source>
</evidence>
<protein>
    <submittedName>
        <fullName evidence="4">Mg-protoporphyrin IX methyl transferase</fullName>
    </submittedName>
</protein>
<keyword evidence="1" id="KW-0489">Methyltransferase</keyword>
<dbReference type="InterPro" id="IPR041698">
    <property type="entry name" value="Methyltransf_25"/>
</dbReference>
<dbReference type="Proteomes" id="UP000095706">
    <property type="component" value="Unassembled WGS sequence"/>
</dbReference>